<keyword evidence="1" id="KW-0472">Membrane</keyword>
<protein>
    <submittedName>
        <fullName evidence="2">Uncharacterized protein</fullName>
    </submittedName>
</protein>
<evidence type="ECO:0000256" key="1">
    <source>
        <dbReference type="SAM" id="Phobius"/>
    </source>
</evidence>
<reference evidence="2" key="1">
    <citation type="submission" date="2021-02" db="EMBL/GenBank/DDBJ databases">
        <title>Genome-Resolved Metagenomics of a Microbial Community Performing Photosynthetic Biological Nutrient Removal.</title>
        <authorList>
            <person name="Mcdaniel E.A."/>
        </authorList>
    </citation>
    <scope>NUCLEOTIDE SEQUENCE</scope>
    <source>
        <strain evidence="2">UWPOB_OBS1</strain>
    </source>
</reference>
<comment type="caution">
    <text evidence="2">The sequence shown here is derived from an EMBL/GenBank/DDBJ whole genome shotgun (WGS) entry which is preliminary data.</text>
</comment>
<proteinExistence type="predicted"/>
<organism evidence="2 3">
    <name type="scientific">Candidatus Obscuribacter phosphatis</name>
    <dbReference type="NCBI Taxonomy" id="1906157"/>
    <lineage>
        <taxon>Bacteria</taxon>
        <taxon>Bacillati</taxon>
        <taxon>Candidatus Melainabacteria</taxon>
        <taxon>Candidatus Obscuribacterales</taxon>
        <taxon>Candidatus Obscuribacteraceae</taxon>
        <taxon>Candidatus Obscuribacter</taxon>
    </lineage>
</organism>
<keyword evidence="1" id="KW-1133">Transmembrane helix</keyword>
<evidence type="ECO:0000313" key="3">
    <source>
        <dbReference type="Proteomes" id="UP000664277"/>
    </source>
</evidence>
<sequence>MFAYLIIAIELAILYTVFWYVFLREPRPYKIRENIWGNYQEGNRAGSFESACAACETVSQKNLNDWKNELAIKAEWQVEEIHTLEKSVDSPELRIARAIRPIELQRSPKKGVEKIVLNSCRHLDGDDATTSEAKSISFLAKLSETINTLSTKLP</sequence>
<keyword evidence="1" id="KW-0812">Transmembrane</keyword>
<gene>
    <name evidence="2" type="ORF">J0M35_06775</name>
</gene>
<feature type="transmembrane region" description="Helical" evidence="1">
    <location>
        <begin position="6"/>
        <end position="23"/>
    </location>
</feature>
<dbReference type="AlphaFoldDB" id="A0A8J7TLQ1"/>
<name>A0A8J7TLQ1_9BACT</name>
<evidence type="ECO:0000313" key="2">
    <source>
        <dbReference type="EMBL" id="MBN8660050.1"/>
    </source>
</evidence>
<accession>A0A8J7TLQ1</accession>
<dbReference type="Proteomes" id="UP000664277">
    <property type="component" value="Unassembled WGS sequence"/>
</dbReference>
<dbReference type="EMBL" id="JAFLCK010000007">
    <property type="protein sequence ID" value="MBN8660050.1"/>
    <property type="molecule type" value="Genomic_DNA"/>
</dbReference>